<evidence type="ECO:0000313" key="1">
    <source>
        <dbReference type="EMBL" id="MDR4326139.1"/>
    </source>
</evidence>
<dbReference type="Pfam" id="PF04299">
    <property type="entry name" value="FMN_bind_2"/>
    <property type="match status" value="1"/>
</dbReference>
<dbReference type="EMBL" id="VLYX01000007">
    <property type="protein sequence ID" value="MDR4326139.1"/>
    <property type="molecule type" value="Genomic_DNA"/>
</dbReference>
<dbReference type="InterPro" id="IPR012349">
    <property type="entry name" value="Split_barrel_FMN-bd"/>
</dbReference>
<dbReference type="InterPro" id="IPR007396">
    <property type="entry name" value="TR_PAI2-type"/>
</dbReference>
<reference evidence="1" key="1">
    <citation type="submission" date="2019-07" db="EMBL/GenBank/DDBJ databases">
        <title>Phylogenomic Reclassification of ATCC Bacillus Strains and Various Taxa within the Genus Bacillus.</title>
        <authorList>
            <person name="Riojas M.A."/>
            <person name="Frank A.M."/>
            <person name="Fenn S.L."/>
            <person name="King S.P."/>
            <person name="Brower S.M."/>
            <person name="Hazbon M.H."/>
        </authorList>
    </citation>
    <scope>NUCLEOTIDE SEQUENCE</scope>
    <source>
        <strain evidence="1">NR-12239</strain>
    </source>
</reference>
<name>A0AAJ2DJC3_9BACI</name>
<gene>
    <name evidence="1" type="ORF">FOS08_09300</name>
</gene>
<protein>
    <submittedName>
        <fullName evidence="1">FMN-binding negative transcriptional regulator</fullName>
    </submittedName>
</protein>
<dbReference type="PANTHER" id="PTHR35802:SF1">
    <property type="entry name" value="PROTEASE SYNTHASE AND SPORULATION PROTEIN PAI 2"/>
    <property type="match status" value="1"/>
</dbReference>
<evidence type="ECO:0000313" key="2">
    <source>
        <dbReference type="Proteomes" id="UP001248134"/>
    </source>
</evidence>
<dbReference type="Gene3D" id="2.30.110.10">
    <property type="entry name" value="Electron Transport, Fmn-binding Protein, Chain A"/>
    <property type="match status" value="1"/>
</dbReference>
<dbReference type="Proteomes" id="UP001248134">
    <property type="component" value="Unassembled WGS sequence"/>
</dbReference>
<organism evidence="1 2">
    <name type="scientific">Bacillus pseudomycoides</name>
    <dbReference type="NCBI Taxonomy" id="64104"/>
    <lineage>
        <taxon>Bacteria</taxon>
        <taxon>Bacillati</taxon>
        <taxon>Bacillota</taxon>
        <taxon>Bacilli</taxon>
        <taxon>Bacillales</taxon>
        <taxon>Bacillaceae</taxon>
        <taxon>Bacillus</taxon>
        <taxon>Bacillus cereus group</taxon>
    </lineage>
</organism>
<sequence length="208" mass="24177">MYTPKYFEVQDSELILELIKNYSFGTLISSTKDFPIATHLPLDIYNKQGHTYLSGHFAYANHHWKLLKENPQVLVTFLGPHAYVSSSWYAQENVPTWNYVSVHVYGTAQLVEGEELELMLAKMLKKYEQGRDNGVLWDTLDPKFLKQEMKGIVGFKIKVEKVETSFKLSQNRNNDDYKSITHNLKNEKDVSAIEVANWMEKIRPINEN</sequence>
<comment type="caution">
    <text evidence="1">The sequence shown here is derived from an EMBL/GenBank/DDBJ whole genome shotgun (WGS) entry which is preliminary data.</text>
</comment>
<accession>A0AAJ2DJC3</accession>
<dbReference type="RefSeq" id="WP_003209412.1">
    <property type="nucleotide sequence ID" value="NZ_CM000744.1"/>
</dbReference>
<dbReference type="PIRSF" id="PIRSF010372">
    <property type="entry name" value="PaiB"/>
    <property type="match status" value="1"/>
</dbReference>
<proteinExistence type="predicted"/>
<dbReference type="PANTHER" id="PTHR35802">
    <property type="entry name" value="PROTEASE SYNTHASE AND SPORULATION PROTEIN PAI 2"/>
    <property type="match status" value="1"/>
</dbReference>
<dbReference type="SUPFAM" id="SSF50475">
    <property type="entry name" value="FMN-binding split barrel"/>
    <property type="match status" value="1"/>
</dbReference>
<dbReference type="AlphaFoldDB" id="A0AAJ2DJC3"/>